<dbReference type="STRING" id="29421.B2M20_15050"/>
<accession>A0A1V4HW64</accession>
<name>A0A1V4HW64_NITVU</name>
<reference evidence="2 3" key="1">
    <citation type="submission" date="2017-02" db="EMBL/GenBank/DDBJ databases">
        <title>Genome sequence of the nitrite-oxidizing bacterium Nitrobacter vulgaris strain Ab1.</title>
        <authorList>
            <person name="Mellbye B.L."/>
            <person name="Davis E.W."/>
            <person name="Spieck E."/>
            <person name="Chang J.H."/>
            <person name="Bottomley P.J."/>
            <person name="Sayavedra-Soto L.A."/>
        </authorList>
    </citation>
    <scope>NUCLEOTIDE SEQUENCE [LARGE SCALE GENOMIC DNA]</scope>
    <source>
        <strain evidence="2 3">Ab1</strain>
    </source>
</reference>
<proteinExistence type="predicted"/>
<dbReference type="InterPro" id="IPR052339">
    <property type="entry name" value="Fe-S_Maturation_MIP18"/>
</dbReference>
<sequence length="135" mass="14654">MMDEANVAGTESACLVEARASDATDHSSNTPPDEMARMGEEIIAALKTVYDPEIPADLYELGLIYKIAIDDDRVVSIEMTLTSPNCPSAAEIPGQIKNAVKGVSGVHDAMVNIVWEPTWDASRMSDEARTVLNMW</sequence>
<dbReference type="Proteomes" id="UP000189940">
    <property type="component" value="Unassembled WGS sequence"/>
</dbReference>
<dbReference type="InterPro" id="IPR034904">
    <property type="entry name" value="FSCA_dom_sf"/>
</dbReference>
<keyword evidence="3" id="KW-1185">Reference proteome</keyword>
<evidence type="ECO:0000313" key="3">
    <source>
        <dbReference type="Proteomes" id="UP000189940"/>
    </source>
</evidence>
<dbReference type="Pfam" id="PF01883">
    <property type="entry name" value="FeS_assembly_P"/>
    <property type="match status" value="1"/>
</dbReference>
<comment type="caution">
    <text evidence="2">The sequence shown here is derived from an EMBL/GenBank/DDBJ whole genome shotgun (WGS) entry which is preliminary data.</text>
</comment>
<dbReference type="Gene3D" id="3.30.300.130">
    <property type="entry name" value="Fe-S cluster assembly (FSCA)"/>
    <property type="match status" value="1"/>
</dbReference>
<dbReference type="EMBL" id="MWPQ01000054">
    <property type="protein sequence ID" value="OPH81800.1"/>
    <property type="molecule type" value="Genomic_DNA"/>
</dbReference>
<organism evidence="2 3">
    <name type="scientific">Nitrobacter vulgaris</name>
    <dbReference type="NCBI Taxonomy" id="29421"/>
    <lineage>
        <taxon>Bacteria</taxon>
        <taxon>Pseudomonadati</taxon>
        <taxon>Pseudomonadota</taxon>
        <taxon>Alphaproteobacteria</taxon>
        <taxon>Hyphomicrobiales</taxon>
        <taxon>Nitrobacteraceae</taxon>
        <taxon>Nitrobacter</taxon>
    </lineage>
</organism>
<dbReference type="PANTHER" id="PTHR42831">
    <property type="entry name" value="FE-S PROTEIN MATURATION AUXILIARY FACTOR YITW"/>
    <property type="match status" value="1"/>
</dbReference>
<dbReference type="RefSeq" id="WP_079447863.1">
    <property type="nucleotide sequence ID" value="NZ_MWPQ01000054.1"/>
</dbReference>
<evidence type="ECO:0000259" key="1">
    <source>
        <dbReference type="Pfam" id="PF01883"/>
    </source>
</evidence>
<evidence type="ECO:0000313" key="2">
    <source>
        <dbReference type="EMBL" id="OPH81800.1"/>
    </source>
</evidence>
<dbReference type="PANTHER" id="PTHR42831:SF1">
    <property type="entry name" value="FE-S PROTEIN MATURATION AUXILIARY FACTOR YITW"/>
    <property type="match status" value="1"/>
</dbReference>
<dbReference type="InterPro" id="IPR002744">
    <property type="entry name" value="MIP18-like"/>
</dbReference>
<protein>
    <submittedName>
        <fullName evidence="2">SUF system Fe-S cluster assembly protein</fullName>
    </submittedName>
</protein>
<dbReference type="SUPFAM" id="SSF117916">
    <property type="entry name" value="Fe-S cluster assembly (FSCA) domain-like"/>
    <property type="match status" value="1"/>
</dbReference>
<dbReference type="OrthoDB" id="9805360at2"/>
<gene>
    <name evidence="2" type="ORF">B2M20_15050</name>
</gene>
<dbReference type="AlphaFoldDB" id="A0A1V4HW64"/>
<feature type="domain" description="MIP18 family-like" evidence="1">
    <location>
        <begin position="40"/>
        <end position="111"/>
    </location>
</feature>